<sequence length="114" mass="11863">MKSTFAVAVALASASVAIAANTWSFQIFQELDCQDLGTPLNQTGSGNVCEPPLEYSFTAVKILDTSNGTCTINFVNDPQDGCTTPLGSSPGSIKYDGTCQKLPSGVTSYGVVCK</sequence>
<dbReference type="Proteomes" id="UP000053558">
    <property type="component" value="Unassembled WGS sequence"/>
</dbReference>
<protein>
    <submittedName>
        <fullName evidence="2">Uncharacterized protein</fullName>
    </submittedName>
</protein>
<reference evidence="3" key="1">
    <citation type="journal article" date="2012" name="Science">
        <title>The Paleozoic origin of enzymatic lignin decomposition reconstructed from 31 fungal genomes.</title>
        <authorList>
            <person name="Floudas D."/>
            <person name="Binder M."/>
            <person name="Riley R."/>
            <person name="Barry K."/>
            <person name="Blanchette R.A."/>
            <person name="Henrissat B."/>
            <person name="Martinez A.T."/>
            <person name="Otillar R."/>
            <person name="Spatafora J.W."/>
            <person name="Yadav J.S."/>
            <person name="Aerts A."/>
            <person name="Benoit I."/>
            <person name="Boyd A."/>
            <person name="Carlson A."/>
            <person name="Copeland A."/>
            <person name="Coutinho P.M."/>
            <person name="de Vries R.P."/>
            <person name="Ferreira P."/>
            <person name="Findley K."/>
            <person name="Foster B."/>
            <person name="Gaskell J."/>
            <person name="Glotzer D."/>
            <person name="Gorecki P."/>
            <person name="Heitman J."/>
            <person name="Hesse C."/>
            <person name="Hori C."/>
            <person name="Igarashi K."/>
            <person name="Jurgens J.A."/>
            <person name="Kallen N."/>
            <person name="Kersten P."/>
            <person name="Kohler A."/>
            <person name="Kuees U."/>
            <person name="Kumar T.K.A."/>
            <person name="Kuo A."/>
            <person name="LaButti K."/>
            <person name="Larrondo L.F."/>
            <person name="Lindquist E."/>
            <person name="Ling A."/>
            <person name="Lombard V."/>
            <person name="Lucas S."/>
            <person name="Lundell T."/>
            <person name="Martin R."/>
            <person name="McLaughlin D.J."/>
            <person name="Morgenstern I."/>
            <person name="Morin E."/>
            <person name="Murat C."/>
            <person name="Nagy L.G."/>
            <person name="Nolan M."/>
            <person name="Ohm R.A."/>
            <person name="Patyshakuliyeva A."/>
            <person name="Rokas A."/>
            <person name="Ruiz-Duenas F.J."/>
            <person name="Sabat G."/>
            <person name="Salamov A."/>
            <person name="Samejima M."/>
            <person name="Schmutz J."/>
            <person name="Slot J.C."/>
            <person name="St John F."/>
            <person name="Stenlid J."/>
            <person name="Sun H."/>
            <person name="Sun S."/>
            <person name="Syed K."/>
            <person name="Tsang A."/>
            <person name="Wiebenga A."/>
            <person name="Young D."/>
            <person name="Pisabarro A."/>
            <person name="Eastwood D.C."/>
            <person name="Martin F."/>
            <person name="Cullen D."/>
            <person name="Grigoriev I.V."/>
            <person name="Hibbett D.S."/>
        </authorList>
    </citation>
    <scope>NUCLEOTIDE SEQUENCE [LARGE SCALE GENOMIC DNA]</scope>
    <source>
        <strain evidence="3">RWD-64-598 SS2</strain>
    </source>
</reference>
<evidence type="ECO:0000313" key="3">
    <source>
        <dbReference type="Proteomes" id="UP000053558"/>
    </source>
</evidence>
<organism evidence="2 3">
    <name type="scientific">Coniophora puteana (strain RWD-64-598)</name>
    <name type="common">Brown rot fungus</name>
    <dbReference type="NCBI Taxonomy" id="741705"/>
    <lineage>
        <taxon>Eukaryota</taxon>
        <taxon>Fungi</taxon>
        <taxon>Dikarya</taxon>
        <taxon>Basidiomycota</taxon>
        <taxon>Agaricomycotina</taxon>
        <taxon>Agaricomycetes</taxon>
        <taxon>Agaricomycetidae</taxon>
        <taxon>Boletales</taxon>
        <taxon>Coniophorineae</taxon>
        <taxon>Coniophoraceae</taxon>
        <taxon>Coniophora</taxon>
    </lineage>
</organism>
<evidence type="ECO:0000313" key="2">
    <source>
        <dbReference type="EMBL" id="EIW73956.1"/>
    </source>
</evidence>
<dbReference type="KEGG" id="cput:CONPUDRAFT_147983"/>
<gene>
    <name evidence="2" type="ORF">CONPUDRAFT_147983</name>
</gene>
<keyword evidence="1" id="KW-0732">Signal</keyword>
<evidence type="ECO:0000256" key="1">
    <source>
        <dbReference type="SAM" id="SignalP"/>
    </source>
</evidence>
<dbReference type="RefSeq" id="XP_007775858.1">
    <property type="nucleotide sequence ID" value="XM_007777668.1"/>
</dbReference>
<dbReference type="AlphaFoldDB" id="R7SCR0"/>
<dbReference type="GeneID" id="19202409"/>
<keyword evidence="3" id="KW-1185">Reference proteome</keyword>
<name>R7SCR0_CONPW</name>
<proteinExistence type="predicted"/>
<feature type="chain" id="PRO_5004444750" evidence="1">
    <location>
        <begin position="20"/>
        <end position="114"/>
    </location>
</feature>
<accession>R7SCR0</accession>
<dbReference type="EMBL" id="JH711597">
    <property type="protein sequence ID" value="EIW73956.1"/>
    <property type="molecule type" value="Genomic_DNA"/>
</dbReference>
<feature type="signal peptide" evidence="1">
    <location>
        <begin position="1"/>
        <end position="19"/>
    </location>
</feature>